<evidence type="ECO:0000256" key="3">
    <source>
        <dbReference type="ARBA" id="ARBA00022771"/>
    </source>
</evidence>
<evidence type="ECO:0000313" key="11">
    <source>
        <dbReference type="Proteomes" id="UP000237438"/>
    </source>
</evidence>
<name>A0A2S4PS85_9PEZI</name>
<dbReference type="Gene3D" id="1.10.287.110">
    <property type="entry name" value="DnaJ domain"/>
    <property type="match status" value="1"/>
</dbReference>
<dbReference type="SMART" id="SM00271">
    <property type="entry name" value="DnaJ"/>
    <property type="match status" value="1"/>
</dbReference>
<dbReference type="OrthoDB" id="550424at2759"/>
<dbReference type="Pfam" id="PF00684">
    <property type="entry name" value="DnaJ_CXXCXGXG"/>
    <property type="match status" value="1"/>
</dbReference>
<dbReference type="InterPro" id="IPR001623">
    <property type="entry name" value="DnaJ_domain"/>
</dbReference>
<comment type="caution">
    <text evidence="10">The sequence shown here is derived from an EMBL/GenBank/DDBJ whole genome shotgun (WGS) entry which is preliminary data.</text>
</comment>
<evidence type="ECO:0000256" key="5">
    <source>
        <dbReference type="ARBA" id="ARBA00023186"/>
    </source>
</evidence>
<dbReference type="GO" id="GO:0006457">
    <property type="term" value="P:protein folding"/>
    <property type="evidence" value="ECO:0007669"/>
    <property type="project" value="InterPro"/>
</dbReference>
<dbReference type="InterPro" id="IPR008971">
    <property type="entry name" value="HSP40/DnaJ_pept-bd"/>
</dbReference>
<feature type="zinc finger region" description="CR-type" evidence="6">
    <location>
        <begin position="157"/>
        <end position="242"/>
    </location>
</feature>
<dbReference type="PROSITE" id="PS51188">
    <property type="entry name" value="ZF_CR"/>
    <property type="match status" value="1"/>
</dbReference>
<feature type="compositionally biased region" description="Acidic residues" evidence="7">
    <location>
        <begin position="421"/>
        <end position="436"/>
    </location>
</feature>
<keyword evidence="2" id="KW-0677">Repeat</keyword>
<evidence type="ECO:0008006" key="12">
    <source>
        <dbReference type="Google" id="ProtNLM"/>
    </source>
</evidence>
<feature type="domain" description="CR-type" evidence="9">
    <location>
        <begin position="157"/>
        <end position="242"/>
    </location>
</feature>
<dbReference type="SUPFAM" id="SSF49493">
    <property type="entry name" value="HSP40/DnaJ peptide-binding domain"/>
    <property type="match status" value="2"/>
</dbReference>
<dbReference type="InterPro" id="IPR036869">
    <property type="entry name" value="J_dom_sf"/>
</dbReference>
<dbReference type="CDD" id="cd10719">
    <property type="entry name" value="DnaJ_zf"/>
    <property type="match status" value="1"/>
</dbReference>
<dbReference type="InterPro" id="IPR001305">
    <property type="entry name" value="HSP_DnaJ_Cys-rich_dom"/>
</dbReference>
<dbReference type="FunFam" id="2.10.230.10:FF:000001">
    <property type="entry name" value="DnaJ subfamily A member 2"/>
    <property type="match status" value="1"/>
</dbReference>
<dbReference type="InterPro" id="IPR002939">
    <property type="entry name" value="DnaJ_C"/>
</dbReference>
<dbReference type="InterPro" id="IPR044713">
    <property type="entry name" value="DNJA1/2-like"/>
</dbReference>
<protein>
    <recommendedName>
        <fullName evidence="12">DnaJ-domain-containing protein</fullName>
    </recommendedName>
</protein>
<dbReference type="PRINTS" id="PR00625">
    <property type="entry name" value="JDOMAIN"/>
</dbReference>
<evidence type="ECO:0000256" key="1">
    <source>
        <dbReference type="ARBA" id="ARBA00022723"/>
    </source>
</evidence>
<organism evidence="10 11">
    <name type="scientific">Erysiphe pulchra</name>
    <dbReference type="NCBI Taxonomy" id="225359"/>
    <lineage>
        <taxon>Eukaryota</taxon>
        <taxon>Fungi</taxon>
        <taxon>Dikarya</taxon>
        <taxon>Ascomycota</taxon>
        <taxon>Pezizomycotina</taxon>
        <taxon>Leotiomycetes</taxon>
        <taxon>Erysiphales</taxon>
        <taxon>Erysiphaceae</taxon>
        <taxon>Erysiphe</taxon>
    </lineage>
</organism>
<evidence type="ECO:0000313" key="10">
    <source>
        <dbReference type="EMBL" id="POS84883.1"/>
    </source>
</evidence>
<dbReference type="FunFam" id="2.60.260.20:FF:000003">
    <property type="entry name" value="DnaJ subfamily A member 2"/>
    <property type="match status" value="1"/>
</dbReference>
<dbReference type="Gene3D" id="2.60.260.20">
    <property type="entry name" value="Urease metallochaperone UreE, N-terminal domain"/>
    <property type="match status" value="2"/>
</dbReference>
<keyword evidence="1 6" id="KW-0479">Metal-binding</keyword>
<keyword evidence="11" id="KW-1185">Reference proteome</keyword>
<dbReference type="Pfam" id="PF01556">
    <property type="entry name" value="DnaJ_C"/>
    <property type="match status" value="1"/>
</dbReference>
<dbReference type="CDD" id="cd10747">
    <property type="entry name" value="DnaJ_C"/>
    <property type="match status" value="1"/>
</dbReference>
<proteinExistence type="predicted"/>
<evidence type="ECO:0000256" key="2">
    <source>
        <dbReference type="ARBA" id="ARBA00022737"/>
    </source>
</evidence>
<sequence>MASYQAAEYDLYGKYTLMNGSNIAYILGLLGISSNASKNQIKKAYHKAALQYHPDKATEDNKKESEQKFKEINRAYEILYDDEKRQLYDMHGMTAFDQSHGAPDMGTDMDLEEIFRMFGMNGEMHSDFTGKGTYQRPSRGQDEDQSYQITLEELYKGKTVKFASTKNVICSHCKGSGGKERAKPVKCDRCKGKGFKFGLTSVAPNTVAQTVVTCDSCNGSGKFYKERDRCKKCKGKQTVSEKKVLEIYIPKGSNTGDQIVLEGEGDQVPNQVPGDLIFTLDQEDHKLFSRFQNNLSAEIHITLTEALTGFDRVVLKHLDGRGIRINHPPGKIMKPGQVIKIMGEGMPIKKSDCKGDLFLFVTVDFPEENWAKNSSVLTSLRQLIPLSPPIIDVSEEDEVDYVPNADPNELHEQSGEWESINGDDADDDDINDDDDGGGNVQCTQQ</sequence>
<dbReference type="CDD" id="cd06257">
    <property type="entry name" value="DnaJ"/>
    <property type="match status" value="1"/>
</dbReference>
<accession>A0A2S4PS85</accession>
<evidence type="ECO:0000256" key="4">
    <source>
        <dbReference type="ARBA" id="ARBA00022833"/>
    </source>
</evidence>
<dbReference type="SUPFAM" id="SSF46565">
    <property type="entry name" value="Chaperone J-domain"/>
    <property type="match status" value="1"/>
</dbReference>
<keyword evidence="4 6" id="KW-0862">Zinc</keyword>
<dbReference type="Pfam" id="PF00226">
    <property type="entry name" value="DnaJ"/>
    <property type="match status" value="1"/>
</dbReference>
<dbReference type="EMBL" id="PEDP01000823">
    <property type="protein sequence ID" value="POS84883.1"/>
    <property type="molecule type" value="Genomic_DNA"/>
</dbReference>
<dbReference type="Proteomes" id="UP000237438">
    <property type="component" value="Unassembled WGS sequence"/>
</dbReference>
<dbReference type="GO" id="GO:0008270">
    <property type="term" value="F:zinc ion binding"/>
    <property type="evidence" value="ECO:0007669"/>
    <property type="project" value="UniProtKB-KW"/>
</dbReference>
<dbReference type="GO" id="GO:0030544">
    <property type="term" value="F:Hsp70 protein binding"/>
    <property type="evidence" value="ECO:0007669"/>
    <property type="project" value="InterPro"/>
</dbReference>
<evidence type="ECO:0000256" key="7">
    <source>
        <dbReference type="SAM" id="MobiDB-lite"/>
    </source>
</evidence>
<feature type="domain" description="J" evidence="8">
    <location>
        <begin position="25"/>
        <end position="92"/>
    </location>
</feature>
<dbReference type="Gene3D" id="2.10.230.10">
    <property type="entry name" value="Heat shock protein DnaJ, cysteine-rich domain"/>
    <property type="match status" value="1"/>
</dbReference>
<dbReference type="PROSITE" id="PS50076">
    <property type="entry name" value="DNAJ_2"/>
    <property type="match status" value="1"/>
</dbReference>
<evidence type="ECO:0000259" key="9">
    <source>
        <dbReference type="PROSITE" id="PS51188"/>
    </source>
</evidence>
<evidence type="ECO:0000259" key="8">
    <source>
        <dbReference type="PROSITE" id="PS50076"/>
    </source>
</evidence>
<gene>
    <name evidence="10" type="ORF">EPUL_002849</name>
</gene>
<dbReference type="SUPFAM" id="SSF57938">
    <property type="entry name" value="DnaJ/Hsp40 cysteine-rich domain"/>
    <property type="match status" value="1"/>
</dbReference>
<dbReference type="GO" id="GO:0051082">
    <property type="term" value="F:unfolded protein binding"/>
    <property type="evidence" value="ECO:0007669"/>
    <property type="project" value="InterPro"/>
</dbReference>
<dbReference type="AlphaFoldDB" id="A0A2S4PS85"/>
<keyword evidence="3 6" id="KW-0863">Zinc-finger</keyword>
<keyword evidence="5" id="KW-0143">Chaperone</keyword>
<dbReference type="PANTHER" id="PTHR43888">
    <property type="entry name" value="DNAJ-LIKE-2, ISOFORM A-RELATED"/>
    <property type="match status" value="1"/>
</dbReference>
<feature type="region of interest" description="Disordered" evidence="7">
    <location>
        <begin position="401"/>
        <end position="445"/>
    </location>
</feature>
<dbReference type="InterPro" id="IPR036410">
    <property type="entry name" value="HSP_DnaJ_Cys-rich_dom_sf"/>
</dbReference>
<reference evidence="10 11" key="1">
    <citation type="submission" date="2017-10" db="EMBL/GenBank/DDBJ databases">
        <title>Development of genomic resources for the powdery mildew, Erysiphe pulchra.</title>
        <authorList>
            <person name="Wadl P.A."/>
            <person name="Mack B.M."/>
            <person name="Moore G."/>
            <person name="Beltz S.B."/>
        </authorList>
    </citation>
    <scope>NUCLEOTIDE SEQUENCE [LARGE SCALE GENOMIC DNA]</scope>
    <source>
        <strain evidence="10">Cflorida</strain>
    </source>
</reference>
<evidence type="ECO:0000256" key="6">
    <source>
        <dbReference type="PROSITE-ProRule" id="PRU00546"/>
    </source>
</evidence>
<dbReference type="InterPro" id="IPR018253">
    <property type="entry name" value="DnaJ_domain_CS"/>
</dbReference>
<dbReference type="PROSITE" id="PS00636">
    <property type="entry name" value="DNAJ_1"/>
    <property type="match status" value="1"/>
</dbReference>
<dbReference type="STRING" id="225359.A0A2S4PS85"/>